<dbReference type="EMBL" id="JACRSY010000013">
    <property type="protein sequence ID" value="MBC8579793.1"/>
    <property type="molecule type" value="Genomic_DNA"/>
</dbReference>
<gene>
    <name evidence="3" type="ORF">H8718_09650</name>
</gene>
<dbReference type="RefSeq" id="WP_249332725.1">
    <property type="nucleotide sequence ID" value="NZ_JACRSY010000013.1"/>
</dbReference>
<comment type="caution">
    <text evidence="3">The sequence shown here is derived from an EMBL/GenBank/DDBJ whole genome shotgun (WGS) entry which is preliminary data.</text>
</comment>
<feature type="coiled-coil region" evidence="1">
    <location>
        <begin position="266"/>
        <end position="369"/>
    </location>
</feature>
<evidence type="ECO:0000256" key="1">
    <source>
        <dbReference type="SAM" id="Coils"/>
    </source>
</evidence>
<organism evidence="3 4">
    <name type="scientific">Zhenhengia yiwuensis</name>
    <dbReference type="NCBI Taxonomy" id="2763666"/>
    <lineage>
        <taxon>Bacteria</taxon>
        <taxon>Bacillati</taxon>
        <taxon>Bacillota</taxon>
        <taxon>Clostridia</taxon>
        <taxon>Lachnospirales</taxon>
        <taxon>Lachnospiraceae</taxon>
        <taxon>Zhenhengia</taxon>
    </lineage>
</organism>
<proteinExistence type="predicted"/>
<feature type="compositionally biased region" description="Basic and acidic residues" evidence="2">
    <location>
        <begin position="187"/>
        <end position="197"/>
    </location>
</feature>
<dbReference type="Proteomes" id="UP000655830">
    <property type="component" value="Unassembled WGS sequence"/>
</dbReference>
<keyword evidence="4" id="KW-1185">Reference proteome</keyword>
<feature type="region of interest" description="Disordered" evidence="2">
    <location>
        <begin position="157"/>
        <end position="202"/>
    </location>
</feature>
<accession>A0A926EGC9</accession>
<evidence type="ECO:0000256" key="2">
    <source>
        <dbReference type="SAM" id="MobiDB-lite"/>
    </source>
</evidence>
<keyword evidence="1" id="KW-0175">Coiled coil</keyword>
<dbReference type="AlphaFoldDB" id="A0A926EGC9"/>
<reference evidence="3" key="1">
    <citation type="submission" date="2020-08" db="EMBL/GenBank/DDBJ databases">
        <title>Genome public.</title>
        <authorList>
            <person name="Liu C."/>
            <person name="Sun Q."/>
        </authorList>
    </citation>
    <scope>NUCLEOTIDE SEQUENCE</scope>
    <source>
        <strain evidence="3">NSJ-12</strain>
    </source>
</reference>
<sequence>MINLFDVMKKLSEEELKEQGALLETLTMTNLSKQTSQKVAHKLVKATNLFAGLMKKEPFQTPEVLTIEERLEQNKQKWQAYAREEAERSLKELLKVRCSKLDLSRVEEALSEEAFSILILEEAGERYDLKDELLPSQKADFIAKFYQREIKEIRKELEKQRSEDKEDKEKDKEKDKEDTNPNEEAQEEAKEEAKEEQQGEEEISEIKCLMQLGLGRNKLIRALFARWITLCVQACGGQMTVKEEALPSFQPPRERIQREHDYQELLRQHQRNEAEYEKVLHSLLEADQNLSMKNKVIDHEEKKQLEIQAHIEKLIEERKALNERIEATRQDLSHRANKEEANELEQIEMQRLTKEVKMKEKQMNTYESMLAISAEEVEGATRSIELINMNKEECIAPLLKKVADRRAITSKQLEEEEEKRQKDLVEKWQLAYKDFIFDEECLKSIQDFAPYELLDIERALLELHTVQDKKALSWGEIERKEYELFEIEPDGQSLEHMYLSLYGGEIIVLIYKVQEEINKVKIIKVLKV</sequence>
<evidence type="ECO:0000313" key="3">
    <source>
        <dbReference type="EMBL" id="MBC8579793.1"/>
    </source>
</evidence>
<protein>
    <submittedName>
        <fullName evidence="3">Uncharacterized protein</fullName>
    </submittedName>
</protein>
<name>A0A926EGC9_9FIRM</name>
<evidence type="ECO:0000313" key="4">
    <source>
        <dbReference type="Proteomes" id="UP000655830"/>
    </source>
</evidence>
<feature type="compositionally biased region" description="Basic and acidic residues" evidence="2">
    <location>
        <begin position="157"/>
        <end position="179"/>
    </location>
</feature>